<dbReference type="Proteomes" id="UP001207116">
    <property type="component" value="Unassembled WGS sequence"/>
</dbReference>
<accession>A0AAE3SNH1</accession>
<proteinExistence type="predicted"/>
<sequence>MIGSRIKGLGEIVLRVKDMRLMRDFYVNTLGFAPMRTDEHYTFLKLAEGYRGHTQVLALFDAANSNAFGETLEPVANRASPLHHFALEIDSENFIEIVNFLEYSNIEYVTETFTWVKWKSIFIKDPEHNILELVCYDPEI</sequence>
<gene>
    <name evidence="2" type="ORF">OO016_07900</name>
</gene>
<dbReference type="PROSITE" id="PS51819">
    <property type="entry name" value="VOC"/>
    <property type="match status" value="1"/>
</dbReference>
<evidence type="ECO:0000259" key="1">
    <source>
        <dbReference type="PROSITE" id="PS51819"/>
    </source>
</evidence>
<keyword evidence="3" id="KW-1185">Reference proteome</keyword>
<dbReference type="EMBL" id="JAPFQP010000002">
    <property type="protein sequence ID" value="MCX2719520.1"/>
    <property type="molecule type" value="Genomic_DNA"/>
</dbReference>
<dbReference type="RefSeq" id="WP_266012203.1">
    <property type="nucleotide sequence ID" value="NZ_JAPFQP010000002.1"/>
</dbReference>
<dbReference type="Pfam" id="PF00903">
    <property type="entry name" value="Glyoxalase"/>
    <property type="match status" value="1"/>
</dbReference>
<name>A0AAE3SNH1_9FLAO</name>
<comment type="caution">
    <text evidence="2">The sequence shown here is derived from an EMBL/GenBank/DDBJ whole genome shotgun (WGS) entry which is preliminary data.</text>
</comment>
<dbReference type="InterPro" id="IPR004360">
    <property type="entry name" value="Glyas_Fos-R_dOase_dom"/>
</dbReference>
<dbReference type="SUPFAM" id="SSF54593">
    <property type="entry name" value="Glyoxalase/Bleomycin resistance protein/Dihydroxybiphenyl dioxygenase"/>
    <property type="match status" value="1"/>
</dbReference>
<feature type="domain" description="VOC" evidence="1">
    <location>
        <begin position="8"/>
        <end position="136"/>
    </location>
</feature>
<reference evidence="2" key="1">
    <citation type="submission" date="2022-11" db="EMBL/GenBank/DDBJ databases">
        <title>The characterization of three novel Bacteroidetes species and genomic analysis of their roles in tidal elemental geochemical cycles.</title>
        <authorList>
            <person name="Ma K.-J."/>
        </authorList>
    </citation>
    <scope>NUCLEOTIDE SEQUENCE</scope>
    <source>
        <strain evidence="2">M415</strain>
    </source>
</reference>
<dbReference type="InterPro" id="IPR029068">
    <property type="entry name" value="Glyas_Bleomycin-R_OHBP_Dase"/>
</dbReference>
<protein>
    <submittedName>
        <fullName evidence="2">VOC family protein</fullName>
    </submittedName>
</protein>
<dbReference type="AlphaFoldDB" id="A0AAE3SNH1"/>
<evidence type="ECO:0000313" key="2">
    <source>
        <dbReference type="EMBL" id="MCX2719520.1"/>
    </source>
</evidence>
<dbReference type="InterPro" id="IPR037523">
    <property type="entry name" value="VOC_core"/>
</dbReference>
<organism evidence="2 3">
    <name type="scientific">Lentiprolixibacter aurantiacus</name>
    <dbReference type="NCBI Taxonomy" id="2993939"/>
    <lineage>
        <taxon>Bacteria</taxon>
        <taxon>Pseudomonadati</taxon>
        <taxon>Bacteroidota</taxon>
        <taxon>Flavobacteriia</taxon>
        <taxon>Flavobacteriales</taxon>
        <taxon>Flavobacteriaceae</taxon>
        <taxon>Lentiprolixibacter</taxon>
    </lineage>
</organism>
<dbReference type="Gene3D" id="3.10.180.10">
    <property type="entry name" value="2,3-Dihydroxybiphenyl 1,2-Dioxygenase, domain 1"/>
    <property type="match status" value="1"/>
</dbReference>
<evidence type="ECO:0000313" key="3">
    <source>
        <dbReference type="Proteomes" id="UP001207116"/>
    </source>
</evidence>